<dbReference type="Proteomes" id="UP000076420">
    <property type="component" value="Unassembled WGS sequence"/>
</dbReference>
<proteinExistence type="predicted"/>
<dbReference type="OrthoDB" id="5839at2759"/>
<dbReference type="InterPro" id="IPR018788">
    <property type="entry name" value="Proteasome_assmbl_chp_3"/>
</dbReference>
<dbReference type="EnsemblMetazoa" id="BGLB036383-RA">
    <property type="protein sequence ID" value="BGLB036383-PA"/>
    <property type="gene ID" value="BGLB036383"/>
</dbReference>
<evidence type="ECO:0000313" key="2">
    <source>
        <dbReference type="Proteomes" id="UP000076420"/>
    </source>
</evidence>
<dbReference type="InterPro" id="IPR053720">
    <property type="entry name" value="Psm_Assembly_Chaperone"/>
</dbReference>
<dbReference type="PANTHER" id="PTHR31051:SF1">
    <property type="entry name" value="PROTEASOME ASSEMBLY CHAPERONE 3"/>
    <property type="match status" value="1"/>
</dbReference>
<dbReference type="PANTHER" id="PTHR31051">
    <property type="entry name" value="PROTEASOME ASSEMBLY CHAPERONE 3"/>
    <property type="match status" value="1"/>
</dbReference>
<dbReference type="Pfam" id="PF10178">
    <property type="entry name" value="PAC3"/>
    <property type="match status" value="1"/>
</dbReference>
<name>A0A2C9LY96_BIOGL</name>
<sequence>MAASLKSPIVQSKQIAKQISDHHTEVVVNKFEDHLFIIATQYMKLGTILQVTRDILTHDIQDNIPMFSTKVLLGKDEPITHVMAKTIVTALNPLVPVIMSLAIKDTSPDTVHSITDMIKSCL</sequence>
<dbReference type="VEuPathDB" id="VectorBase:BGLB036383"/>
<evidence type="ECO:0000313" key="1">
    <source>
        <dbReference type="EnsemblMetazoa" id="BGLB036383-PA"/>
    </source>
</evidence>
<accession>A0A2C9LY96</accession>
<protein>
    <submittedName>
        <fullName evidence="1">Uncharacterized protein</fullName>
    </submittedName>
</protein>
<dbReference type="AlphaFoldDB" id="A0A2C9LY96"/>
<dbReference type="KEGG" id="bgt:106066415"/>
<dbReference type="VEuPathDB" id="VectorBase:BGLAX_033765"/>
<gene>
    <name evidence="1" type="primary">106066415</name>
</gene>
<dbReference type="GO" id="GO:0043248">
    <property type="term" value="P:proteasome assembly"/>
    <property type="evidence" value="ECO:0007669"/>
    <property type="project" value="InterPro"/>
</dbReference>
<dbReference type="RefSeq" id="XP_013080868.2">
    <property type="nucleotide sequence ID" value="XM_013225414.2"/>
</dbReference>
<dbReference type="Gene3D" id="3.30.230.90">
    <property type="match status" value="1"/>
</dbReference>
<dbReference type="STRING" id="6526.A0A2C9LY96"/>
<organism evidence="1 2">
    <name type="scientific">Biomphalaria glabrata</name>
    <name type="common">Bloodfluke planorb</name>
    <name type="synonym">Freshwater snail</name>
    <dbReference type="NCBI Taxonomy" id="6526"/>
    <lineage>
        <taxon>Eukaryota</taxon>
        <taxon>Metazoa</taxon>
        <taxon>Spiralia</taxon>
        <taxon>Lophotrochozoa</taxon>
        <taxon>Mollusca</taxon>
        <taxon>Gastropoda</taxon>
        <taxon>Heterobranchia</taxon>
        <taxon>Euthyneura</taxon>
        <taxon>Panpulmonata</taxon>
        <taxon>Hygrophila</taxon>
        <taxon>Lymnaeoidea</taxon>
        <taxon>Planorbidae</taxon>
        <taxon>Biomphalaria</taxon>
    </lineage>
</organism>
<reference evidence="1" key="1">
    <citation type="submission" date="2020-05" db="UniProtKB">
        <authorList>
            <consortium name="EnsemblMetazoa"/>
        </authorList>
    </citation>
    <scope>IDENTIFICATION</scope>
    <source>
        <strain evidence="1">BB02</strain>
    </source>
</reference>